<dbReference type="EMBL" id="ACCF01000251">
    <property type="protein sequence ID" value="EEF65860.1"/>
    <property type="molecule type" value="Genomic_DNA"/>
</dbReference>
<dbReference type="AlphaFoldDB" id="B9YDS7"/>
<protein>
    <submittedName>
        <fullName evidence="2">Uncharacterized protein</fullName>
    </submittedName>
</protein>
<evidence type="ECO:0000313" key="3">
    <source>
        <dbReference type="Proteomes" id="UP000005950"/>
    </source>
</evidence>
<dbReference type="Proteomes" id="UP000005950">
    <property type="component" value="Unassembled WGS sequence"/>
</dbReference>
<organism evidence="2 3">
    <name type="scientific">Holdemania filiformis DSM 12042</name>
    <dbReference type="NCBI Taxonomy" id="545696"/>
    <lineage>
        <taxon>Bacteria</taxon>
        <taxon>Bacillati</taxon>
        <taxon>Bacillota</taxon>
        <taxon>Erysipelotrichia</taxon>
        <taxon>Erysipelotrichales</taxon>
        <taxon>Erysipelotrichaceae</taxon>
        <taxon>Holdemania</taxon>
    </lineage>
</organism>
<evidence type="ECO:0000313" key="2">
    <source>
        <dbReference type="EMBL" id="EEF65860.1"/>
    </source>
</evidence>
<proteinExistence type="predicted"/>
<evidence type="ECO:0000256" key="1">
    <source>
        <dbReference type="SAM" id="MobiDB-lite"/>
    </source>
</evidence>
<sequence>MLNRNQIRSGLRPPPGSFQFSTMKSSGKSELFEKPLTCPLGTVLCSQTR</sequence>
<reference evidence="2 3" key="2">
    <citation type="submission" date="2009-02" db="EMBL/GenBank/DDBJ databases">
        <title>Draft genome sequence of Holdemania filiformis DSM 12042.</title>
        <authorList>
            <person name="Sudarsanam P."/>
            <person name="Ley R."/>
            <person name="Guruge J."/>
            <person name="Turnbaugh P.J."/>
            <person name="Mahowald M."/>
            <person name="Liep D."/>
            <person name="Gordon J."/>
        </authorList>
    </citation>
    <scope>NUCLEOTIDE SEQUENCE [LARGE SCALE GENOMIC DNA]</scope>
    <source>
        <strain evidence="2 3">DSM 12042</strain>
    </source>
</reference>
<reference evidence="2 3" key="1">
    <citation type="submission" date="2008-12" db="EMBL/GenBank/DDBJ databases">
        <authorList>
            <person name="Fulton L."/>
            <person name="Clifton S."/>
            <person name="Fulton B."/>
            <person name="Xu J."/>
            <person name="Minx P."/>
            <person name="Pepin K.H."/>
            <person name="Johnson M."/>
            <person name="Bhonagiri V."/>
            <person name="Nash W.E."/>
            <person name="Mardis E.R."/>
            <person name="Wilson R.K."/>
        </authorList>
    </citation>
    <scope>NUCLEOTIDE SEQUENCE [LARGE SCALE GENOMIC DNA]</scope>
    <source>
        <strain evidence="2 3">DSM 12042</strain>
    </source>
</reference>
<dbReference type="STRING" id="545696.HOLDEFILI_04001"/>
<dbReference type="HOGENOM" id="CLU_3136500_0_0_9"/>
<accession>B9YDS7</accession>
<gene>
    <name evidence="2" type="ORF">HOLDEFILI_04001</name>
</gene>
<name>B9YDS7_9FIRM</name>
<feature type="region of interest" description="Disordered" evidence="1">
    <location>
        <begin position="1"/>
        <end position="24"/>
    </location>
</feature>
<comment type="caution">
    <text evidence="2">The sequence shown here is derived from an EMBL/GenBank/DDBJ whole genome shotgun (WGS) entry which is preliminary data.</text>
</comment>